<dbReference type="SUPFAM" id="SSF48498">
    <property type="entry name" value="Tetracyclin repressor-like, C-terminal domain"/>
    <property type="match status" value="1"/>
</dbReference>
<evidence type="ECO:0000256" key="2">
    <source>
        <dbReference type="ARBA" id="ARBA00022491"/>
    </source>
</evidence>
<dbReference type="Proteomes" id="UP000192917">
    <property type="component" value="Unassembled WGS sequence"/>
</dbReference>
<evidence type="ECO:0000259" key="9">
    <source>
        <dbReference type="PROSITE" id="PS50977"/>
    </source>
</evidence>
<evidence type="ECO:0000256" key="1">
    <source>
        <dbReference type="ARBA" id="ARBA00004719"/>
    </source>
</evidence>
<keyword evidence="4 7" id="KW-0238">DNA-binding</keyword>
<dbReference type="EMBL" id="FWZX01000019">
    <property type="protein sequence ID" value="SMF53811.1"/>
    <property type="molecule type" value="Genomic_DNA"/>
</dbReference>
<evidence type="ECO:0000256" key="5">
    <source>
        <dbReference type="ARBA" id="ARBA00023163"/>
    </source>
</evidence>
<gene>
    <name evidence="7" type="primary">betI</name>
    <name evidence="10" type="ORF">SAMN05428998_11963</name>
</gene>
<dbReference type="GO" id="GO:0003700">
    <property type="term" value="F:DNA-binding transcription factor activity"/>
    <property type="evidence" value="ECO:0007669"/>
    <property type="project" value="UniProtKB-UniRule"/>
</dbReference>
<comment type="function">
    <text evidence="7">Repressor involved in choline regulation of the bet genes.</text>
</comment>
<proteinExistence type="inferred from homology"/>
<name>A0A1Y6CA14_9PROT</name>
<comment type="pathway">
    <text evidence="1 7">Amine and polyamine biosynthesis; betaine biosynthesis via choline pathway [regulation].</text>
</comment>
<dbReference type="NCBIfam" id="NF001978">
    <property type="entry name" value="PRK00767.1"/>
    <property type="match status" value="1"/>
</dbReference>
<dbReference type="InterPro" id="IPR017757">
    <property type="entry name" value="Tscrpt_rep_BetI"/>
</dbReference>
<dbReference type="Gene3D" id="1.10.357.10">
    <property type="entry name" value="Tetracycline Repressor, domain 2"/>
    <property type="match status" value="1"/>
</dbReference>
<dbReference type="RefSeq" id="WP_085124559.1">
    <property type="nucleotide sequence ID" value="NZ_FWZX01000019.1"/>
</dbReference>
<dbReference type="PANTHER" id="PTHR30055:SF234">
    <property type="entry name" value="HTH-TYPE TRANSCRIPTIONAL REGULATOR BETI"/>
    <property type="match status" value="1"/>
</dbReference>
<evidence type="ECO:0000256" key="4">
    <source>
        <dbReference type="ARBA" id="ARBA00023125"/>
    </source>
</evidence>
<evidence type="ECO:0000256" key="8">
    <source>
        <dbReference type="PROSITE-ProRule" id="PRU00335"/>
    </source>
</evidence>
<reference evidence="10 11" key="1">
    <citation type="submission" date="2017-04" db="EMBL/GenBank/DDBJ databases">
        <authorList>
            <person name="Afonso C.L."/>
            <person name="Miller P.J."/>
            <person name="Scott M.A."/>
            <person name="Spackman E."/>
            <person name="Goraichik I."/>
            <person name="Dimitrov K.M."/>
            <person name="Suarez D.L."/>
            <person name="Swayne D.E."/>
        </authorList>
    </citation>
    <scope>NUCLEOTIDE SEQUENCE [LARGE SCALE GENOMIC DNA]</scope>
    <source>
        <strain evidence="10 11">USBA 355</strain>
    </source>
</reference>
<dbReference type="STRING" id="560819.SAMN05428998_11963"/>
<dbReference type="InterPro" id="IPR009057">
    <property type="entry name" value="Homeodomain-like_sf"/>
</dbReference>
<dbReference type="InterPro" id="IPR039538">
    <property type="entry name" value="BetI_C"/>
</dbReference>
<dbReference type="AlphaFoldDB" id="A0A1Y6CA14"/>
<keyword evidence="3 7" id="KW-0805">Transcription regulation</keyword>
<comment type="function">
    <text evidence="6">Repressor involved in the biosynthesis of the osmoprotectant glycine betaine. It represses transcription of the choline transporter BetT and the genes of BetAB involved in the synthesis of glycine betaine.</text>
</comment>
<dbReference type="NCBIfam" id="TIGR03384">
    <property type="entry name" value="betaine_BetI"/>
    <property type="match status" value="1"/>
</dbReference>
<dbReference type="InterPro" id="IPR001647">
    <property type="entry name" value="HTH_TetR"/>
</dbReference>
<keyword evidence="11" id="KW-1185">Reference proteome</keyword>
<organism evidence="10 11">
    <name type="scientific">Tistlia consotensis USBA 355</name>
    <dbReference type="NCBI Taxonomy" id="560819"/>
    <lineage>
        <taxon>Bacteria</taxon>
        <taxon>Pseudomonadati</taxon>
        <taxon>Pseudomonadota</taxon>
        <taxon>Alphaproteobacteria</taxon>
        <taxon>Rhodospirillales</taxon>
        <taxon>Rhodovibrionaceae</taxon>
        <taxon>Tistlia</taxon>
    </lineage>
</organism>
<feature type="domain" description="HTH tetR-type" evidence="9">
    <location>
        <begin position="8"/>
        <end position="68"/>
    </location>
</feature>
<accession>A0A1Y6CA14</accession>
<dbReference type="InterPro" id="IPR036271">
    <property type="entry name" value="Tet_transcr_reg_TetR-rel_C_sf"/>
</dbReference>
<evidence type="ECO:0000313" key="10">
    <source>
        <dbReference type="EMBL" id="SMF53811.1"/>
    </source>
</evidence>
<dbReference type="SUPFAM" id="SSF46689">
    <property type="entry name" value="Homeodomain-like"/>
    <property type="match status" value="1"/>
</dbReference>
<keyword evidence="2 7" id="KW-0678">Repressor</keyword>
<dbReference type="Pfam" id="PF00440">
    <property type="entry name" value="TetR_N"/>
    <property type="match status" value="1"/>
</dbReference>
<sequence>MPKVGMETLRRRQLIEATIDTIHEVGFASASLQSIARRAGVSPGLVAHYFRDKEGLLEATLRQLAGDLGRGAAQRLAAAASPYERLLAVVDANLEAAQFDRRIATVWLAFWGQVLHSPRLRRVQMVYERRLVSNLRHAFRQLVPGAEAARLAEATAALIDGLWLRATLSVEPPDPDEARATLRRFLNDNLPADAVERRTPARERRRNSG</sequence>
<dbReference type="Pfam" id="PF13977">
    <property type="entry name" value="TetR_C_6"/>
    <property type="match status" value="1"/>
</dbReference>
<dbReference type="PANTHER" id="PTHR30055">
    <property type="entry name" value="HTH-TYPE TRANSCRIPTIONAL REGULATOR RUTR"/>
    <property type="match status" value="1"/>
</dbReference>
<dbReference type="UniPathway" id="UPA00529"/>
<keyword evidence="5 7" id="KW-0804">Transcription</keyword>
<evidence type="ECO:0000256" key="6">
    <source>
        <dbReference type="ARBA" id="ARBA00024936"/>
    </source>
</evidence>
<protein>
    <recommendedName>
        <fullName evidence="7">HTH-type transcriptional regulator BetI</fullName>
    </recommendedName>
</protein>
<dbReference type="GO" id="GO:0019285">
    <property type="term" value="P:glycine betaine biosynthetic process from choline"/>
    <property type="evidence" value="ECO:0007669"/>
    <property type="project" value="UniProtKB-UniRule"/>
</dbReference>
<dbReference type="GO" id="GO:0000976">
    <property type="term" value="F:transcription cis-regulatory region binding"/>
    <property type="evidence" value="ECO:0007669"/>
    <property type="project" value="TreeGrafter"/>
</dbReference>
<dbReference type="PROSITE" id="PS50977">
    <property type="entry name" value="HTH_TETR_2"/>
    <property type="match status" value="1"/>
</dbReference>
<evidence type="ECO:0000256" key="7">
    <source>
        <dbReference type="HAMAP-Rule" id="MF_00768"/>
    </source>
</evidence>
<dbReference type="PRINTS" id="PR00455">
    <property type="entry name" value="HTHTETR"/>
</dbReference>
<dbReference type="HAMAP" id="MF_00768">
    <property type="entry name" value="HTH_type_BetI"/>
    <property type="match status" value="1"/>
</dbReference>
<evidence type="ECO:0000313" key="11">
    <source>
        <dbReference type="Proteomes" id="UP000192917"/>
    </source>
</evidence>
<dbReference type="GO" id="GO:0045892">
    <property type="term" value="P:negative regulation of DNA-templated transcription"/>
    <property type="evidence" value="ECO:0007669"/>
    <property type="project" value="UniProtKB-UniRule"/>
</dbReference>
<dbReference type="InterPro" id="IPR050109">
    <property type="entry name" value="HTH-type_TetR-like_transc_reg"/>
</dbReference>
<feature type="DNA-binding region" description="H-T-H motif" evidence="7 8">
    <location>
        <begin position="31"/>
        <end position="50"/>
    </location>
</feature>
<evidence type="ECO:0000256" key="3">
    <source>
        <dbReference type="ARBA" id="ARBA00023015"/>
    </source>
</evidence>